<reference evidence="1 2" key="1">
    <citation type="submission" date="2019-12" db="EMBL/GenBank/DDBJ databases">
        <title>Rhizobium genotypes associated with high levels of biological nitrogen fixation by grain legumes in a temperate-maritime cropping system.</title>
        <authorList>
            <person name="Maluk M."/>
            <person name="Francesc Ferrando Molina F."/>
            <person name="Lopez Del Egido L."/>
            <person name="Lafos M."/>
            <person name="Langarica-Fuentes A."/>
            <person name="Gebre Yohannes G."/>
            <person name="Young M.W."/>
            <person name="Martin P."/>
            <person name="Gantlett R."/>
            <person name="Kenicer G."/>
            <person name="Hawes C."/>
            <person name="Begg G.S."/>
            <person name="Quilliam R.S."/>
            <person name="Squire G.R."/>
            <person name="Poole P.S."/>
            <person name="Young P.W."/>
            <person name="Iannetta P.M."/>
            <person name="James E.K."/>
        </authorList>
    </citation>
    <scope>NUCLEOTIDE SEQUENCE [LARGE SCALE GENOMIC DNA]</scope>
    <source>
        <strain evidence="1 2">JHI366</strain>
    </source>
</reference>
<accession>A0A7K3UCU7</accession>
<evidence type="ECO:0000313" key="2">
    <source>
        <dbReference type="Proteomes" id="UP000471753"/>
    </source>
</evidence>
<name>A0A7K3UCU7_9HYPH</name>
<dbReference type="RefSeq" id="WP_130823544.1">
    <property type="nucleotide sequence ID" value="NZ_WUFT01000006.1"/>
</dbReference>
<sequence>MGRKKKGEDRRTTTIDASTLRFPALPHGLEKNRLSDSEREALTIDAFTRKLQFCDYLVNRRRRGELPDDEFWPRNISEFHGWENLELGIYKLGTKSNVSPSGRYATYVDIYKNDKRGKLERAFRDERAVSREENGALKKANVALAQQNALLVHRIQMLCDDLFLATGRRVNLVELLDVGRR</sequence>
<proteinExistence type="predicted"/>
<dbReference type="Proteomes" id="UP000471753">
    <property type="component" value="Unassembled WGS sequence"/>
</dbReference>
<dbReference type="AlphaFoldDB" id="A0A7K3UCU7"/>
<gene>
    <name evidence="1" type="ORF">GR197_11335</name>
</gene>
<comment type="caution">
    <text evidence="1">The sequence shown here is derived from an EMBL/GenBank/DDBJ whole genome shotgun (WGS) entry which is preliminary data.</text>
</comment>
<evidence type="ECO:0000313" key="1">
    <source>
        <dbReference type="EMBL" id="NEJ71125.1"/>
    </source>
</evidence>
<protein>
    <submittedName>
        <fullName evidence="1">Uncharacterized protein</fullName>
    </submittedName>
</protein>
<dbReference type="EMBL" id="WUFT01000006">
    <property type="protein sequence ID" value="NEJ71125.1"/>
    <property type="molecule type" value="Genomic_DNA"/>
</dbReference>
<organism evidence="1 2">
    <name type="scientific">Rhizobium phaseoli</name>
    <dbReference type="NCBI Taxonomy" id="396"/>
    <lineage>
        <taxon>Bacteria</taxon>
        <taxon>Pseudomonadati</taxon>
        <taxon>Pseudomonadota</taxon>
        <taxon>Alphaproteobacteria</taxon>
        <taxon>Hyphomicrobiales</taxon>
        <taxon>Rhizobiaceae</taxon>
        <taxon>Rhizobium/Agrobacterium group</taxon>
        <taxon>Rhizobium</taxon>
    </lineage>
</organism>